<dbReference type="InterPro" id="IPR025914">
    <property type="entry name" value="SpoVAE"/>
</dbReference>
<keyword evidence="2" id="KW-1185">Reference proteome</keyword>
<name>A0A3Q9HP01_9FIRM</name>
<reference evidence="1 2" key="1">
    <citation type="submission" date="2016-07" db="EMBL/GenBank/DDBJ databases">
        <title>Genome and transcriptome analysis of iron-reducing fermentative bacteria Anoxybacter fermentans.</title>
        <authorList>
            <person name="Zeng X."/>
            <person name="Shao Z."/>
        </authorList>
    </citation>
    <scope>NUCLEOTIDE SEQUENCE [LARGE SCALE GENOMIC DNA]</scope>
    <source>
        <strain evidence="1 2">DY22613</strain>
    </source>
</reference>
<dbReference type="Proteomes" id="UP000267250">
    <property type="component" value="Chromosome"/>
</dbReference>
<sequence>MNPKIRVIIITDGDNIACRAVEEAGRKLNLRTISASKGNPTPLQGEELVALIKQVKKDPVLVMVDDCGNPRLGQGEKILQYLDNHPDIDILGVVAVAANSPNVKGVEVNFSIDQGGNKVKGSVDKYGIPEPEGHRFIEGDTVDILNGMDVPIIVGIGDIGKMQADSIENGVYVTTRAILEILNRSGIYEKTTY</sequence>
<dbReference type="OrthoDB" id="1679631at2"/>
<dbReference type="KEGG" id="aft:BBF96_02240"/>
<dbReference type="Pfam" id="PF14097">
    <property type="entry name" value="SpoVAE"/>
    <property type="match status" value="1"/>
</dbReference>
<evidence type="ECO:0000313" key="1">
    <source>
        <dbReference type="EMBL" id="AZR72314.1"/>
    </source>
</evidence>
<dbReference type="EMBL" id="CP016379">
    <property type="protein sequence ID" value="AZR72314.1"/>
    <property type="molecule type" value="Genomic_DNA"/>
</dbReference>
<dbReference type="AlphaFoldDB" id="A0A3Q9HP01"/>
<organism evidence="1 2">
    <name type="scientific">Anoxybacter fermentans</name>
    <dbReference type="NCBI Taxonomy" id="1323375"/>
    <lineage>
        <taxon>Bacteria</taxon>
        <taxon>Bacillati</taxon>
        <taxon>Bacillota</taxon>
        <taxon>Clostridia</taxon>
        <taxon>Halanaerobiales</taxon>
        <taxon>Anoxybacter</taxon>
    </lineage>
</organism>
<gene>
    <name evidence="1" type="ORF">BBF96_02240</name>
</gene>
<dbReference type="RefSeq" id="WP_127015646.1">
    <property type="nucleotide sequence ID" value="NZ_CP016379.1"/>
</dbReference>
<protein>
    <submittedName>
        <fullName evidence="1">Stage V sporulation protein AE</fullName>
    </submittedName>
</protein>
<evidence type="ECO:0000313" key="2">
    <source>
        <dbReference type="Proteomes" id="UP000267250"/>
    </source>
</evidence>
<proteinExistence type="predicted"/>
<accession>A0A3Q9HP01</accession>